<evidence type="ECO:0000313" key="3">
    <source>
        <dbReference type="Proteomes" id="UP000318943"/>
    </source>
</evidence>
<dbReference type="InterPro" id="IPR035994">
    <property type="entry name" value="Nucleoside_phosphorylase_sf"/>
</dbReference>
<feature type="domain" description="Nucleoside phosphorylase" evidence="1">
    <location>
        <begin position="47"/>
        <end position="169"/>
    </location>
</feature>
<dbReference type="Gene3D" id="3.40.50.1580">
    <property type="entry name" value="Nucleoside phosphorylase domain"/>
    <property type="match status" value="1"/>
</dbReference>
<dbReference type="CDD" id="cd17768">
    <property type="entry name" value="adenosylhopane_nucleosidase_HpnG-like"/>
    <property type="match status" value="1"/>
</dbReference>
<dbReference type="EMBL" id="VCIZ01000003">
    <property type="protein sequence ID" value="TSP13345.1"/>
    <property type="molecule type" value="Genomic_DNA"/>
</dbReference>
<name>A0ABY3EQY2_9BURK</name>
<keyword evidence="3" id="KW-1185">Reference proteome</keyword>
<dbReference type="PANTHER" id="PTHR46832:SF1">
    <property type="entry name" value="5'-METHYLTHIOADENOSINE_S-ADENOSYLHOMOCYSTEINE NUCLEOSIDASE"/>
    <property type="match status" value="1"/>
</dbReference>
<protein>
    <submittedName>
        <fullName evidence="2">Phosphorylase</fullName>
    </submittedName>
</protein>
<comment type="caution">
    <text evidence="2">The sequence shown here is derived from an EMBL/GenBank/DDBJ whole genome shotgun (WGS) entry which is preliminary data.</text>
</comment>
<evidence type="ECO:0000259" key="1">
    <source>
        <dbReference type="Pfam" id="PF01048"/>
    </source>
</evidence>
<organism evidence="2 3">
    <name type="scientific">Cupriavidus campinensis</name>
    <dbReference type="NCBI Taxonomy" id="151783"/>
    <lineage>
        <taxon>Bacteria</taxon>
        <taxon>Pseudomonadati</taxon>
        <taxon>Pseudomonadota</taxon>
        <taxon>Betaproteobacteria</taxon>
        <taxon>Burkholderiales</taxon>
        <taxon>Burkholderiaceae</taxon>
        <taxon>Cupriavidus</taxon>
    </lineage>
</organism>
<dbReference type="NCBIfam" id="NF005476">
    <property type="entry name" value="PRK07077.1"/>
    <property type="match status" value="1"/>
</dbReference>
<dbReference type="Pfam" id="PF01048">
    <property type="entry name" value="PNP_UDP_1"/>
    <property type="match status" value="1"/>
</dbReference>
<dbReference type="Proteomes" id="UP000318943">
    <property type="component" value="Unassembled WGS sequence"/>
</dbReference>
<dbReference type="SUPFAM" id="SSF53167">
    <property type="entry name" value="Purine and uridine phosphorylases"/>
    <property type="match status" value="1"/>
</dbReference>
<evidence type="ECO:0000313" key="2">
    <source>
        <dbReference type="EMBL" id="TSP13345.1"/>
    </source>
</evidence>
<dbReference type="InterPro" id="IPR017831">
    <property type="entry name" value="Hopanoid-assoc_phosphoryl_HpnG"/>
</dbReference>
<dbReference type="InterPro" id="IPR000845">
    <property type="entry name" value="Nucleoside_phosphorylase_d"/>
</dbReference>
<accession>A0ABY3EQY2</accession>
<sequence>MGPVSPAHAPVLAVSGMRFEAQIAAGPGIETLYGRRDAALARALDQGLKDGRAGGFAGVISFGVAGGLDPTLPPGTVIVATGVRAGAESFRTDPFWSAALRRALPQAVPGLLAGADTAVTTVADKAALHGLHGALAVDMESHIAARAAQAHGLPFTALRVVVDPADRPVPPLAVAGMGADGSTDIGAIIIGLLKAPHHLPGLLRLGQDAAAARRALQAARRALGEEFALPASALA</sequence>
<reference evidence="2 3" key="1">
    <citation type="submission" date="2019-05" db="EMBL/GenBank/DDBJ databases">
        <title>Whole genome sequence analysis of Cupriavidus campinensis S14E4C strain.</title>
        <authorList>
            <person name="Abbaszade G."/>
            <person name="Szabo A."/>
            <person name="Toumi M."/>
            <person name="Toth E."/>
        </authorList>
    </citation>
    <scope>NUCLEOTIDE SEQUENCE [LARGE SCALE GENOMIC DNA]</scope>
    <source>
        <strain evidence="2 3">S14E4C</strain>
    </source>
</reference>
<dbReference type="PANTHER" id="PTHR46832">
    <property type="entry name" value="5'-METHYLTHIOADENOSINE/S-ADENOSYLHOMOCYSTEINE NUCLEOSIDASE"/>
    <property type="match status" value="1"/>
</dbReference>
<proteinExistence type="predicted"/>
<dbReference type="NCBIfam" id="TIGR03468">
    <property type="entry name" value="HpnG"/>
    <property type="match status" value="1"/>
</dbReference>
<gene>
    <name evidence="2" type="ORF">FGG12_06760</name>
</gene>